<keyword evidence="3" id="KW-1185">Reference proteome</keyword>
<sequence length="436" mass="45780">MHATPSAGVFGSQCQSSAVAPFLCKAPALQPLLSLLLPLTPRFFHQHFHGEFSAYDCLTIPIGKDLSHACQICVNNAKAANKGLACVLPVSRVLESLTMLPTPQILARSPSALRDNASPGLFRETGGSLQIAELGDYVYHVQGNERPRRRKGGGCQDFFPLGAPLVTLVRKFALLPLRRRIHKLPPRLAKEAEGREANEVRGASGNFSRPMLRVEVIDLTEFVEHLLSWRRPTPAPSEGDAAADDDEGKASSRQKSLCADCLGTQRRPDAQVLSPSPRPSPYHPTQPTSHLPNPLNPPTFLHTPSPPSPSEIDVPTPTLANPTPRTKLGLQCGGEEGEGESPHEHRPQGTHGELTAAGTGQLSLSGGGAAPGGSEGRGHQEVKGGGRHQGVKGGGGAPGGQREGAPGGSEGEGRTPGGSRGDGGGTRGQRRAGTRG</sequence>
<dbReference type="AlphaFoldDB" id="A0A423SPU1"/>
<evidence type="ECO:0000313" key="2">
    <source>
        <dbReference type="EMBL" id="ROT66213.1"/>
    </source>
</evidence>
<organism evidence="2 3">
    <name type="scientific">Penaeus vannamei</name>
    <name type="common">Whiteleg shrimp</name>
    <name type="synonym">Litopenaeus vannamei</name>
    <dbReference type="NCBI Taxonomy" id="6689"/>
    <lineage>
        <taxon>Eukaryota</taxon>
        <taxon>Metazoa</taxon>
        <taxon>Ecdysozoa</taxon>
        <taxon>Arthropoda</taxon>
        <taxon>Crustacea</taxon>
        <taxon>Multicrustacea</taxon>
        <taxon>Malacostraca</taxon>
        <taxon>Eumalacostraca</taxon>
        <taxon>Eucarida</taxon>
        <taxon>Decapoda</taxon>
        <taxon>Dendrobranchiata</taxon>
        <taxon>Penaeoidea</taxon>
        <taxon>Penaeidae</taxon>
        <taxon>Penaeus</taxon>
    </lineage>
</organism>
<reference evidence="2 3" key="1">
    <citation type="submission" date="2018-04" db="EMBL/GenBank/DDBJ databases">
        <authorList>
            <person name="Zhang X."/>
            <person name="Yuan J."/>
            <person name="Li F."/>
            <person name="Xiang J."/>
        </authorList>
    </citation>
    <scope>NUCLEOTIDE SEQUENCE [LARGE SCALE GENOMIC DNA]</scope>
    <source>
        <tissue evidence="2">Muscle</tissue>
    </source>
</reference>
<protein>
    <submittedName>
        <fullName evidence="2">Uncharacterized protein</fullName>
    </submittedName>
</protein>
<feature type="compositionally biased region" description="Gly residues" evidence="1">
    <location>
        <begin position="365"/>
        <end position="375"/>
    </location>
</feature>
<evidence type="ECO:0000256" key="1">
    <source>
        <dbReference type="SAM" id="MobiDB-lite"/>
    </source>
</evidence>
<name>A0A423SPU1_PENVA</name>
<gene>
    <name evidence="2" type="ORF">C7M84_015782</name>
</gene>
<dbReference type="Proteomes" id="UP000283509">
    <property type="component" value="Unassembled WGS sequence"/>
</dbReference>
<dbReference type="EMBL" id="QCYY01002975">
    <property type="protein sequence ID" value="ROT66213.1"/>
    <property type="molecule type" value="Genomic_DNA"/>
</dbReference>
<reference evidence="2 3" key="2">
    <citation type="submission" date="2019-01" db="EMBL/GenBank/DDBJ databases">
        <title>The decoding of complex shrimp genome reveals the adaptation for benthos swimmer, frequently molting mechanism and breeding impact on genome.</title>
        <authorList>
            <person name="Sun Y."/>
            <person name="Gao Y."/>
            <person name="Yu Y."/>
        </authorList>
    </citation>
    <scope>NUCLEOTIDE SEQUENCE [LARGE SCALE GENOMIC DNA]</scope>
    <source>
        <tissue evidence="2">Muscle</tissue>
    </source>
</reference>
<feature type="region of interest" description="Disordered" evidence="1">
    <location>
        <begin position="231"/>
        <end position="436"/>
    </location>
</feature>
<proteinExistence type="predicted"/>
<evidence type="ECO:0000313" key="3">
    <source>
        <dbReference type="Proteomes" id="UP000283509"/>
    </source>
</evidence>
<accession>A0A423SPU1</accession>
<feature type="compositionally biased region" description="Gly residues" evidence="1">
    <location>
        <begin position="391"/>
        <end position="427"/>
    </location>
</feature>
<comment type="caution">
    <text evidence="2">The sequence shown here is derived from an EMBL/GenBank/DDBJ whole genome shotgun (WGS) entry which is preliminary data.</text>
</comment>